<feature type="compositionally biased region" description="Basic and acidic residues" evidence="2">
    <location>
        <begin position="200"/>
        <end position="212"/>
    </location>
</feature>
<feature type="compositionally biased region" description="Basic and acidic residues" evidence="2">
    <location>
        <begin position="410"/>
        <end position="424"/>
    </location>
</feature>
<feature type="compositionally biased region" description="Basic and acidic residues" evidence="2">
    <location>
        <begin position="690"/>
        <end position="705"/>
    </location>
</feature>
<feature type="region of interest" description="Disordered" evidence="2">
    <location>
        <begin position="1041"/>
        <end position="1072"/>
    </location>
</feature>
<feature type="compositionally biased region" description="Low complexity" evidence="2">
    <location>
        <begin position="1056"/>
        <end position="1072"/>
    </location>
</feature>
<sequence>MLKNDGKQEPASAAMLQSTWSALMCSAAKSETFEDMYNYECNNSSTSTGFDDHDVELEDDGEEEEEQQGMREVDCRFHLRQHRLRVQHYYSDDDEEEEEEEEEKEDEVEEVVESRETANTLDHARHHRALEHSHGGDPAEEKGVQATTTTTVTTPTTTTPILVSSSSTTDNCIDANDMSSSSPSHSVCSSASDSPNPDAEDTHSDDGIHQDGDDFSTPPPPPQPQSQQQQHIQHNSAIEISSTQHAATTTAPSTTATPPELSPKSPSRPHLSIPRSIRFRASTSTDRLSLGAGSPLGRLQVHTVNRLEIENSFLLNQNHSLTRDIQHCRQTVQALKQILAQREDTIGRMKQEVHQAHLKIKFMDSLLSGQRSSHPGQQPQQQQQQRSYQPQPQQQHGLRYQRQQQQEQQKGLEGDWKERHRQNDDYDDDGDDEVEVEEGERGVEGSKEEVRSSSLLDMYAAQDEPPFNWLLKGWDEGEMAAAEGSDCDSAADDEEEDEDEGEEDRDIPRQVRSIFSGVNDDEQYNSDEYTDDDDEEYDDDEDERGREHGRVDKPRSLDFQGSGIYHHHSQQRPLSGCSNNSRESSASSLSMSLGNNSTCILSQECNNDHEDDDDDDEDTCDTNDMNIVNGDGCVFVSGERQSSPVSLPSPALSESSMSLESQSERSNGSVTSLSCSSLISTSTSTSDASADEKEGPPQQRQHESIKASSSSTDLSSGYGTDHQGLQLPAVVPYNSSHDSGHFPAQVFTMDYEEQHLIVMDDTDMQDLETQSGTPPFSPTTTVSLLVYKNDPDPMISSSSSSSSLPANKKGLSIEIGNGLTSSATALIQVKDTSHHTPLCQPNGSHPCLGTSPPMSLPLALISRVHIETNASSTTLVSASTPSPTTTTTMAAGGSIIAHGKSIEESPSAKEVIVTAGIGTSGPVDRVVAADGIVKKGDLGGDDVVQLDDSGSSSTPSTPTTPTTTMWGPSSLFKGLLPSKRKNKSRSAKSKDMNAREVDGRLSPEGGEVLITRKEDDVVVVVVKEQSVAWTMLKNQSSCTIEPPATVEREASPPAPIVSEPAAAAASNSICPL</sequence>
<feature type="coiled-coil region" evidence="1">
    <location>
        <begin position="304"/>
        <end position="352"/>
    </location>
</feature>
<dbReference type="Proteomes" id="UP000748756">
    <property type="component" value="Unassembled WGS sequence"/>
</dbReference>
<protein>
    <submittedName>
        <fullName evidence="3">Uncharacterized protein</fullName>
    </submittedName>
</protein>
<evidence type="ECO:0000313" key="4">
    <source>
        <dbReference type="Proteomes" id="UP000748756"/>
    </source>
</evidence>
<feature type="compositionally biased region" description="Basic and acidic residues" evidence="2">
    <location>
        <begin position="130"/>
        <end position="143"/>
    </location>
</feature>
<feature type="compositionally biased region" description="Acidic residues" evidence="2">
    <location>
        <begin position="519"/>
        <end position="542"/>
    </location>
</feature>
<organism evidence="3 4">
    <name type="scientific">Linnemannia schmuckeri</name>
    <dbReference type="NCBI Taxonomy" id="64567"/>
    <lineage>
        <taxon>Eukaryota</taxon>
        <taxon>Fungi</taxon>
        <taxon>Fungi incertae sedis</taxon>
        <taxon>Mucoromycota</taxon>
        <taxon>Mortierellomycotina</taxon>
        <taxon>Mortierellomycetes</taxon>
        <taxon>Mortierellales</taxon>
        <taxon>Mortierellaceae</taxon>
        <taxon>Linnemannia</taxon>
    </lineage>
</organism>
<reference evidence="3" key="1">
    <citation type="journal article" date="2020" name="Fungal Divers.">
        <title>Resolving the Mortierellaceae phylogeny through synthesis of multi-gene phylogenetics and phylogenomics.</title>
        <authorList>
            <person name="Vandepol N."/>
            <person name="Liber J."/>
            <person name="Desiro A."/>
            <person name="Na H."/>
            <person name="Kennedy M."/>
            <person name="Barry K."/>
            <person name="Grigoriev I.V."/>
            <person name="Miller A.N."/>
            <person name="O'Donnell K."/>
            <person name="Stajich J.E."/>
            <person name="Bonito G."/>
        </authorList>
    </citation>
    <scope>NUCLEOTIDE SEQUENCE</scope>
    <source>
        <strain evidence="3">NRRL 6426</strain>
    </source>
</reference>
<feature type="region of interest" description="Disordered" evidence="2">
    <location>
        <begin position="368"/>
        <end position="451"/>
    </location>
</feature>
<feature type="compositionally biased region" description="Acidic residues" evidence="2">
    <location>
        <begin position="425"/>
        <end position="438"/>
    </location>
</feature>
<keyword evidence="1" id="KW-0175">Coiled coil</keyword>
<keyword evidence="4" id="KW-1185">Reference proteome</keyword>
<feature type="compositionally biased region" description="Basic and acidic residues" evidence="2">
    <location>
        <begin position="439"/>
        <end position="451"/>
    </location>
</feature>
<feature type="compositionally biased region" description="Low complexity" evidence="2">
    <location>
        <begin position="241"/>
        <end position="263"/>
    </location>
</feature>
<gene>
    <name evidence="3" type="ORF">BG015_011646</name>
</gene>
<feature type="region of interest" description="Disordered" evidence="2">
    <location>
        <begin position="938"/>
        <end position="1000"/>
    </location>
</feature>
<dbReference type="EMBL" id="JAAAUQ010000915">
    <property type="protein sequence ID" value="KAF9146245.1"/>
    <property type="molecule type" value="Genomic_DNA"/>
</dbReference>
<evidence type="ECO:0000256" key="1">
    <source>
        <dbReference type="SAM" id="Coils"/>
    </source>
</evidence>
<feature type="compositionally biased region" description="Polar residues" evidence="2">
    <location>
        <begin position="231"/>
        <end position="240"/>
    </location>
</feature>
<feature type="compositionally biased region" description="Acidic residues" evidence="2">
    <location>
        <begin position="609"/>
        <end position="621"/>
    </location>
</feature>
<feature type="compositionally biased region" description="Low complexity" evidence="2">
    <location>
        <begin position="147"/>
        <end position="169"/>
    </location>
</feature>
<comment type="caution">
    <text evidence="3">The sequence shown here is derived from an EMBL/GenBank/DDBJ whole genome shotgun (WGS) entry which is preliminary data.</text>
</comment>
<dbReference type="OrthoDB" id="2422919at2759"/>
<feature type="compositionally biased region" description="Low complexity" evidence="2">
    <location>
        <begin position="179"/>
        <end position="194"/>
    </location>
</feature>
<feature type="compositionally biased region" description="Low complexity" evidence="2">
    <location>
        <begin position="642"/>
        <end position="688"/>
    </location>
</feature>
<feature type="compositionally biased region" description="Acidic residues" evidence="2">
    <location>
        <begin position="485"/>
        <end position="505"/>
    </location>
</feature>
<feature type="compositionally biased region" description="Acidic residues" evidence="2">
    <location>
        <begin position="92"/>
        <end position="111"/>
    </location>
</feature>
<feature type="compositionally biased region" description="Basic and acidic residues" evidence="2">
    <location>
        <begin position="988"/>
        <end position="1000"/>
    </location>
</feature>
<feature type="region of interest" description="Disordered" evidence="2">
    <location>
        <begin position="88"/>
        <end position="274"/>
    </location>
</feature>
<feature type="compositionally biased region" description="Low complexity" evidence="2">
    <location>
        <begin position="706"/>
        <end position="716"/>
    </location>
</feature>
<feature type="compositionally biased region" description="Basic and acidic residues" evidence="2">
    <location>
        <begin position="543"/>
        <end position="556"/>
    </location>
</feature>
<name>A0A9P5V8D0_9FUNG</name>
<feature type="compositionally biased region" description="Acidic residues" evidence="2">
    <location>
        <begin position="53"/>
        <end position="67"/>
    </location>
</feature>
<feature type="compositionally biased region" description="Low complexity" evidence="2">
    <location>
        <begin position="368"/>
        <end position="409"/>
    </location>
</feature>
<accession>A0A9P5V8D0</accession>
<feature type="region of interest" description="Disordered" evidence="2">
    <location>
        <begin position="42"/>
        <end position="72"/>
    </location>
</feature>
<feature type="compositionally biased region" description="Low complexity" evidence="2">
    <location>
        <begin position="941"/>
        <end position="970"/>
    </location>
</feature>
<proteinExistence type="predicted"/>
<feature type="compositionally biased region" description="Low complexity" evidence="2">
    <location>
        <begin position="574"/>
        <end position="597"/>
    </location>
</feature>
<evidence type="ECO:0000313" key="3">
    <source>
        <dbReference type="EMBL" id="KAF9146245.1"/>
    </source>
</evidence>
<evidence type="ECO:0000256" key="2">
    <source>
        <dbReference type="SAM" id="MobiDB-lite"/>
    </source>
</evidence>
<dbReference type="AlphaFoldDB" id="A0A9P5V8D0"/>
<feature type="region of interest" description="Disordered" evidence="2">
    <location>
        <begin position="474"/>
        <end position="722"/>
    </location>
</feature>
<feature type="compositionally biased region" description="Basic residues" evidence="2">
    <location>
        <begin position="978"/>
        <end position="987"/>
    </location>
</feature>